<keyword evidence="4" id="KW-0812">Transmembrane</keyword>
<dbReference type="Gene3D" id="3.30.700.10">
    <property type="entry name" value="Glycoprotein, Type 4 Pilin"/>
    <property type="match status" value="1"/>
</dbReference>
<sequence>MHKFRGFSLVELMMVVGIVAIVGVVALPAYQDYVVRSRRVEGLVLADEAKGVVVENAQHAAAALDDGYVGPRLSQSLNVGSIVVDGKSGVITIAFTDAAGGGEMSLTPLDGGGGLSAGMMPRGQIHWICGGTGDEARLPVTCR</sequence>
<dbReference type="SUPFAM" id="SSF54523">
    <property type="entry name" value="Pili subunits"/>
    <property type="match status" value="1"/>
</dbReference>
<name>A0ABT2XB42_9GAMM</name>
<dbReference type="Pfam" id="PF07963">
    <property type="entry name" value="N_methyl"/>
    <property type="match status" value="1"/>
</dbReference>
<evidence type="ECO:0000313" key="5">
    <source>
        <dbReference type="EMBL" id="MCV0323159.1"/>
    </source>
</evidence>
<keyword evidence="4" id="KW-0472">Membrane</keyword>
<dbReference type="InterPro" id="IPR012902">
    <property type="entry name" value="N_methyl_site"/>
</dbReference>
<dbReference type="EMBL" id="JAHWBK010000001">
    <property type="protein sequence ID" value="MCV0323159.1"/>
    <property type="molecule type" value="Genomic_DNA"/>
</dbReference>
<gene>
    <name evidence="5" type="ORF">KYJ44_02405</name>
</gene>
<keyword evidence="2" id="KW-0488">Methylation</keyword>
<evidence type="ECO:0000256" key="2">
    <source>
        <dbReference type="ARBA" id="ARBA00022481"/>
    </source>
</evidence>
<evidence type="ECO:0000256" key="1">
    <source>
        <dbReference type="ARBA" id="ARBA00005233"/>
    </source>
</evidence>
<feature type="transmembrane region" description="Helical" evidence="4">
    <location>
        <begin position="12"/>
        <end position="30"/>
    </location>
</feature>
<dbReference type="NCBIfam" id="TIGR02532">
    <property type="entry name" value="IV_pilin_GFxxxE"/>
    <property type="match status" value="1"/>
</dbReference>
<dbReference type="InterPro" id="IPR001082">
    <property type="entry name" value="Pilin"/>
</dbReference>
<keyword evidence="6" id="KW-1185">Reference proteome</keyword>
<organism evidence="5 6">
    <name type="scientific">Stenotrophomonas riyadhensis</name>
    <dbReference type="NCBI Taxonomy" id="2859893"/>
    <lineage>
        <taxon>Bacteria</taxon>
        <taxon>Pseudomonadati</taxon>
        <taxon>Pseudomonadota</taxon>
        <taxon>Gammaproteobacteria</taxon>
        <taxon>Lysobacterales</taxon>
        <taxon>Lysobacteraceae</taxon>
        <taxon>Stenotrophomonas</taxon>
    </lineage>
</organism>
<evidence type="ECO:0000256" key="3">
    <source>
        <dbReference type="RuleBase" id="RU000389"/>
    </source>
</evidence>
<protein>
    <submittedName>
        <fullName evidence="5">Pilin</fullName>
    </submittedName>
</protein>
<reference evidence="5 6" key="1">
    <citation type="submission" date="2021-07" db="EMBL/GenBank/DDBJ databases">
        <title>Clinical implication of Pseudomonas aeruginosa: further insight on the antimicrobial resistance.</title>
        <authorList>
            <person name="Macori G."/>
            <person name="Fanning S."/>
            <person name="Alqahtani A."/>
        </authorList>
    </citation>
    <scope>NUCLEOTIDE SEQUENCE [LARGE SCALE GENOMIC DNA]</scope>
    <source>
        <strain evidence="5 6">CFS3442</strain>
    </source>
</reference>
<proteinExistence type="inferred from homology"/>
<dbReference type="Proteomes" id="UP001208054">
    <property type="component" value="Unassembled WGS sequence"/>
</dbReference>
<keyword evidence="4" id="KW-1133">Transmembrane helix</keyword>
<dbReference type="InterPro" id="IPR045584">
    <property type="entry name" value="Pilin-like"/>
</dbReference>
<accession>A0ABT2XB42</accession>
<dbReference type="PROSITE" id="PS00409">
    <property type="entry name" value="PROKAR_NTER_METHYL"/>
    <property type="match status" value="1"/>
</dbReference>
<comment type="similarity">
    <text evidence="1 3">Belongs to the N-Me-Phe pilin family.</text>
</comment>
<dbReference type="Pfam" id="PF00114">
    <property type="entry name" value="Pilin"/>
    <property type="match status" value="1"/>
</dbReference>
<dbReference type="RefSeq" id="WP_197611720.1">
    <property type="nucleotide sequence ID" value="NZ_JAHWBK010000001.1"/>
</dbReference>
<evidence type="ECO:0000313" key="6">
    <source>
        <dbReference type="Proteomes" id="UP001208054"/>
    </source>
</evidence>
<keyword evidence="3" id="KW-0281">Fimbrium</keyword>
<comment type="caution">
    <text evidence="5">The sequence shown here is derived from an EMBL/GenBank/DDBJ whole genome shotgun (WGS) entry which is preliminary data.</text>
</comment>
<evidence type="ECO:0000256" key="4">
    <source>
        <dbReference type="SAM" id="Phobius"/>
    </source>
</evidence>